<protein>
    <recommendedName>
        <fullName evidence="1">DNA helicase</fullName>
        <ecNumber evidence="1">3.6.4.12</ecNumber>
    </recommendedName>
</protein>
<accession>A0AAD3DU81</accession>
<dbReference type="Proteomes" id="UP001054857">
    <property type="component" value="Unassembled WGS sequence"/>
</dbReference>
<dbReference type="PANTHER" id="PTHR11630">
    <property type="entry name" value="DNA REPLICATION LICENSING FACTOR MCM FAMILY MEMBER"/>
    <property type="match status" value="1"/>
</dbReference>
<comment type="caution">
    <text evidence="4">The sequence shown here is derived from an EMBL/GenBank/DDBJ whole genome shotgun (WGS) entry which is preliminary data.</text>
</comment>
<dbReference type="GO" id="GO:0005524">
    <property type="term" value="F:ATP binding"/>
    <property type="evidence" value="ECO:0007669"/>
    <property type="project" value="InterPro"/>
</dbReference>
<dbReference type="GO" id="GO:0000724">
    <property type="term" value="P:double-strand break repair via homologous recombination"/>
    <property type="evidence" value="ECO:0007669"/>
    <property type="project" value="TreeGrafter"/>
</dbReference>
<evidence type="ECO:0000256" key="2">
    <source>
        <dbReference type="SAM" id="MobiDB-lite"/>
    </source>
</evidence>
<feature type="compositionally biased region" description="Low complexity" evidence="2">
    <location>
        <begin position="97"/>
        <end position="113"/>
    </location>
</feature>
<dbReference type="Gene3D" id="3.40.50.300">
    <property type="entry name" value="P-loop containing nucleotide triphosphate hydrolases"/>
    <property type="match status" value="1"/>
</dbReference>
<name>A0AAD3DU81_9CHLO</name>
<evidence type="ECO:0000313" key="5">
    <source>
        <dbReference type="Proteomes" id="UP001054857"/>
    </source>
</evidence>
<evidence type="ECO:0000313" key="4">
    <source>
        <dbReference type="EMBL" id="GFR48101.1"/>
    </source>
</evidence>
<dbReference type="GO" id="GO:0042555">
    <property type="term" value="C:MCM complex"/>
    <property type="evidence" value="ECO:0007669"/>
    <property type="project" value="TreeGrafter"/>
</dbReference>
<feature type="domain" description="MCM AAA-lid" evidence="3">
    <location>
        <begin position="13"/>
        <end position="68"/>
    </location>
</feature>
<sequence length="113" mass="12611">SRQGGGSGWTLDIIRSYISWARSRPAPVMTPEAERVLVAYYGAMRRAEERSAARSTIRALESLIRVSQVPHTHHSFRQSQYVPTRGQSSKQQHISMPTLSTTLSLPSTLSRTS</sequence>
<feature type="compositionally biased region" description="Polar residues" evidence="2">
    <location>
        <begin position="77"/>
        <end position="95"/>
    </location>
</feature>
<feature type="region of interest" description="Disordered" evidence="2">
    <location>
        <begin position="71"/>
        <end position="113"/>
    </location>
</feature>
<dbReference type="PANTHER" id="PTHR11630:SF48">
    <property type="entry name" value="DNA HELICASE MCM9"/>
    <property type="match status" value="1"/>
</dbReference>
<organism evidence="4 5">
    <name type="scientific">Astrephomene gubernaculifera</name>
    <dbReference type="NCBI Taxonomy" id="47775"/>
    <lineage>
        <taxon>Eukaryota</taxon>
        <taxon>Viridiplantae</taxon>
        <taxon>Chlorophyta</taxon>
        <taxon>core chlorophytes</taxon>
        <taxon>Chlorophyceae</taxon>
        <taxon>CS clade</taxon>
        <taxon>Chlamydomonadales</taxon>
        <taxon>Astrephomenaceae</taxon>
        <taxon>Astrephomene</taxon>
    </lineage>
</organism>
<dbReference type="GO" id="GO:0003697">
    <property type="term" value="F:single-stranded DNA binding"/>
    <property type="evidence" value="ECO:0007669"/>
    <property type="project" value="TreeGrafter"/>
</dbReference>
<evidence type="ECO:0000256" key="1">
    <source>
        <dbReference type="ARBA" id="ARBA00012551"/>
    </source>
</evidence>
<dbReference type="AlphaFoldDB" id="A0AAD3DU81"/>
<dbReference type="InterPro" id="IPR027417">
    <property type="entry name" value="P-loop_NTPase"/>
</dbReference>
<reference evidence="4 5" key="1">
    <citation type="journal article" date="2021" name="Sci. Rep.">
        <title>Genome sequencing of the multicellular alga Astrephomene provides insights into convergent evolution of germ-soma differentiation.</title>
        <authorList>
            <person name="Yamashita S."/>
            <person name="Yamamoto K."/>
            <person name="Matsuzaki R."/>
            <person name="Suzuki S."/>
            <person name="Yamaguchi H."/>
            <person name="Hirooka S."/>
            <person name="Minakuchi Y."/>
            <person name="Miyagishima S."/>
            <person name="Kawachi M."/>
            <person name="Toyoda A."/>
            <person name="Nozaki H."/>
        </authorList>
    </citation>
    <scope>NUCLEOTIDE SEQUENCE [LARGE SCALE GENOMIC DNA]</scope>
    <source>
        <strain evidence="4 5">NIES-4017</strain>
    </source>
</reference>
<dbReference type="EC" id="3.6.4.12" evidence="1"/>
<dbReference type="EMBL" id="BMAR01000021">
    <property type="protein sequence ID" value="GFR48101.1"/>
    <property type="molecule type" value="Genomic_DNA"/>
</dbReference>
<dbReference type="GO" id="GO:0005634">
    <property type="term" value="C:nucleus"/>
    <property type="evidence" value="ECO:0007669"/>
    <property type="project" value="UniProtKB-SubCell"/>
</dbReference>
<gene>
    <name evidence="4" type="ORF">Agub_g9788</name>
</gene>
<dbReference type="Pfam" id="PF17855">
    <property type="entry name" value="MCM_lid"/>
    <property type="match status" value="1"/>
</dbReference>
<dbReference type="InterPro" id="IPR031327">
    <property type="entry name" value="MCM"/>
</dbReference>
<keyword evidence="5" id="KW-1185">Reference proteome</keyword>
<proteinExistence type="predicted"/>
<dbReference type="InterPro" id="IPR041562">
    <property type="entry name" value="MCM_lid"/>
</dbReference>
<feature type="non-terminal residue" evidence="4">
    <location>
        <position position="1"/>
    </location>
</feature>
<evidence type="ECO:0000259" key="3">
    <source>
        <dbReference type="Pfam" id="PF17855"/>
    </source>
</evidence>
<dbReference type="GO" id="GO:0016787">
    <property type="term" value="F:hydrolase activity"/>
    <property type="evidence" value="ECO:0007669"/>
    <property type="project" value="UniProtKB-KW"/>
</dbReference>
<dbReference type="GO" id="GO:0017116">
    <property type="term" value="F:single-stranded DNA helicase activity"/>
    <property type="evidence" value="ECO:0007669"/>
    <property type="project" value="TreeGrafter"/>
</dbReference>